<name>A0AAD4KXT1_9EURO</name>
<dbReference type="RefSeq" id="XP_046076544.1">
    <property type="nucleotide sequence ID" value="XM_046215143.1"/>
</dbReference>
<keyword evidence="2" id="KW-1185">Reference proteome</keyword>
<evidence type="ECO:0000313" key="2">
    <source>
        <dbReference type="Proteomes" id="UP001201262"/>
    </source>
</evidence>
<evidence type="ECO:0000313" key="1">
    <source>
        <dbReference type="EMBL" id="KAH8703526.1"/>
    </source>
</evidence>
<gene>
    <name evidence="1" type="ORF">BGW36DRAFT_369468</name>
</gene>
<comment type="caution">
    <text evidence="1">The sequence shown here is derived from an EMBL/GenBank/DDBJ whole genome shotgun (WGS) entry which is preliminary data.</text>
</comment>
<accession>A0AAD4KXT1</accession>
<dbReference type="Proteomes" id="UP001201262">
    <property type="component" value="Unassembled WGS sequence"/>
</dbReference>
<proteinExistence type="predicted"/>
<dbReference type="AlphaFoldDB" id="A0AAD4KXT1"/>
<protein>
    <submittedName>
        <fullName evidence="1">Uncharacterized protein</fullName>
    </submittedName>
</protein>
<sequence>MFSSFNRLPLEVWIIILRYAPDLSTIYKFICASANANTAFNIDSSYILDAAIERSIPEFKHEARIVAIIGTLLTSSNFTLESLIHRYKNLPKEVLFTAPAYCAFMNGTPGPRYLVLTAYRIETLQHICFVSLLHNIHEALWPILPNTETHNYSIKNSKAGIDFQAVAWWSLSRVEKTRIMRAYWNLIIYWNIQEICPDLTTDDYDFSKYRATIKRIDPYFRPYSFKRFSTNPVEEMKCVLGATRDFLSFPHDSRLFTPFTSRQSSKFGLEKWVFATVFEENPCWRFEERKQIGARRVGFHLIACLKRRDKLPKDFSSGHSKPKLGDDDQFIDYLGICIWDDQRLSWVALGSGFYLRSSQIRAWTLAQNRAWTRSKAVLMDGRERLIDVGLKQTCGEIH</sequence>
<organism evidence="1 2">
    <name type="scientific">Talaromyces proteolyticus</name>
    <dbReference type="NCBI Taxonomy" id="1131652"/>
    <lineage>
        <taxon>Eukaryota</taxon>
        <taxon>Fungi</taxon>
        <taxon>Dikarya</taxon>
        <taxon>Ascomycota</taxon>
        <taxon>Pezizomycotina</taxon>
        <taxon>Eurotiomycetes</taxon>
        <taxon>Eurotiomycetidae</taxon>
        <taxon>Eurotiales</taxon>
        <taxon>Trichocomaceae</taxon>
        <taxon>Talaromyces</taxon>
        <taxon>Talaromyces sect. Bacilispori</taxon>
    </lineage>
</organism>
<dbReference type="EMBL" id="JAJTJA010000002">
    <property type="protein sequence ID" value="KAH8703526.1"/>
    <property type="molecule type" value="Genomic_DNA"/>
</dbReference>
<reference evidence="1" key="1">
    <citation type="submission" date="2021-12" db="EMBL/GenBank/DDBJ databases">
        <title>Convergent genome expansion in fungi linked to evolution of root-endophyte symbiosis.</title>
        <authorList>
            <consortium name="DOE Joint Genome Institute"/>
            <person name="Ke Y.-H."/>
            <person name="Bonito G."/>
            <person name="Liao H.-L."/>
            <person name="Looney B."/>
            <person name="Rojas-Flechas A."/>
            <person name="Nash J."/>
            <person name="Hameed K."/>
            <person name="Schadt C."/>
            <person name="Martin F."/>
            <person name="Crous P.W."/>
            <person name="Miettinen O."/>
            <person name="Magnuson J.K."/>
            <person name="Labbe J."/>
            <person name="Jacobson D."/>
            <person name="Doktycz M.J."/>
            <person name="Veneault-Fourrey C."/>
            <person name="Kuo A."/>
            <person name="Mondo S."/>
            <person name="Calhoun S."/>
            <person name="Riley R."/>
            <person name="Ohm R."/>
            <person name="LaButti K."/>
            <person name="Andreopoulos B."/>
            <person name="Pangilinan J."/>
            <person name="Nolan M."/>
            <person name="Tritt A."/>
            <person name="Clum A."/>
            <person name="Lipzen A."/>
            <person name="Daum C."/>
            <person name="Barry K."/>
            <person name="Grigoriev I.V."/>
            <person name="Vilgalys R."/>
        </authorList>
    </citation>
    <scope>NUCLEOTIDE SEQUENCE</scope>
    <source>
        <strain evidence="1">PMI_201</strain>
    </source>
</reference>
<dbReference type="GeneID" id="70245430"/>